<evidence type="ECO:0000313" key="1">
    <source>
        <dbReference type="EMBL" id="CAG8806276.1"/>
    </source>
</evidence>
<dbReference type="EMBL" id="CAJVQA010034809">
    <property type="protein sequence ID" value="CAG8806276.1"/>
    <property type="molecule type" value="Genomic_DNA"/>
</dbReference>
<feature type="non-terminal residue" evidence="1">
    <location>
        <position position="198"/>
    </location>
</feature>
<feature type="non-terminal residue" evidence="1">
    <location>
        <position position="1"/>
    </location>
</feature>
<accession>A0A9N9K301</accession>
<reference evidence="1" key="1">
    <citation type="submission" date="2021-06" db="EMBL/GenBank/DDBJ databases">
        <authorList>
            <person name="Kallberg Y."/>
            <person name="Tangrot J."/>
            <person name="Rosling A."/>
        </authorList>
    </citation>
    <scope>NUCLEOTIDE SEQUENCE</scope>
    <source>
        <strain evidence="1">FL966</strain>
    </source>
</reference>
<sequence length="198" mass="22797">LVKEYEISRTTLHHAIENNSLSNHRGLLIILTKHEETQLVGYCINIQKLGFGLTWSDHPKLSFCVSQELSEACAQRANVVIIKDHFDKLKQIINEYSLIAMQIWNIDKTGYVFISKLEKVILKKEGAPLGTVMGFTSINHKSYINYTSVDFYHKNKILLYVLSPHTMHVLQLSEIPFAKLKNKYDKKCAKYKNNNNGK</sequence>
<evidence type="ECO:0000313" key="2">
    <source>
        <dbReference type="Proteomes" id="UP000789759"/>
    </source>
</evidence>
<name>A0A9N9K301_9GLOM</name>
<protein>
    <submittedName>
        <fullName evidence="1">8235_t:CDS:1</fullName>
    </submittedName>
</protein>
<dbReference type="Proteomes" id="UP000789759">
    <property type="component" value="Unassembled WGS sequence"/>
</dbReference>
<proteinExistence type="predicted"/>
<gene>
    <name evidence="1" type="ORF">CPELLU_LOCUS18187</name>
</gene>
<organism evidence="1 2">
    <name type="scientific">Cetraspora pellucida</name>
    <dbReference type="NCBI Taxonomy" id="1433469"/>
    <lineage>
        <taxon>Eukaryota</taxon>
        <taxon>Fungi</taxon>
        <taxon>Fungi incertae sedis</taxon>
        <taxon>Mucoromycota</taxon>
        <taxon>Glomeromycotina</taxon>
        <taxon>Glomeromycetes</taxon>
        <taxon>Diversisporales</taxon>
        <taxon>Gigasporaceae</taxon>
        <taxon>Cetraspora</taxon>
    </lineage>
</organism>
<keyword evidence="2" id="KW-1185">Reference proteome</keyword>
<dbReference type="OrthoDB" id="3265672at2759"/>
<dbReference type="AlphaFoldDB" id="A0A9N9K301"/>
<comment type="caution">
    <text evidence="1">The sequence shown here is derived from an EMBL/GenBank/DDBJ whole genome shotgun (WGS) entry which is preliminary data.</text>
</comment>